<dbReference type="AlphaFoldDB" id="A0A271J0V2"/>
<evidence type="ECO:0008006" key="4">
    <source>
        <dbReference type="Google" id="ProtNLM"/>
    </source>
</evidence>
<gene>
    <name evidence="2" type="ORF">BSZ37_07830</name>
</gene>
<keyword evidence="1" id="KW-0732">Signal</keyword>
<dbReference type="EMBL" id="MQWD01000001">
    <property type="protein sequence ID" value="PAP76359.1"/>
    <property type="molecule type" value="Genomic_DNA"/>
</dbReference>
<keyword evidence="3" id="KW-1185">Reference proteome</keyword>
<proteinExistence type="predicted"/>
<organism evidence="2 3">
    <name type="scientific">Rubrivirga marina</name>
    <dbReference type="NCBI Taxonomy" id="1196024"/>
    <lineage>
        <taxon>Bacteria</taxon>
        <taxon>Pseudomonadati</taxon>
        <taxon>Rhodothermota</taxon>
        <taxon>Rhodothermia</taxon>
        <taxon>Rhodothermales</taxon>
        <taxon>Rubricoccaceae</taxon>
        <taxon>Rubrivirga</taxon>
    </lineage>
</organism>
<protein>
    <recommendedName>
        <fullName evidence="4">Secreted protein</fullName>
    </recommendedName>
</protein>
<evidence type="ECO:0000313" key="2">
    <source>
        <dbReference type="EMBL" id="PAP76359.1"/>
    </source>
</evidence>
<comment type="caution">
    <text evidence="2">The sequence shown here is derived from an EMBL/GenBank/DDBJ whole genome shotgun (WGS) entry which is preliminary data.</text>
</comment>
<reference evidence="2 3" key="1">
    <citation type="submission" date="2016-11" db="EMBL/GenBank/DDBJ databases">
        <title>Study of marine rhodopsin-containing bacteria.</title>
        <authorList>
            <person name="Yoshizawa S."/>
            <person name="Kumagai Y."/>
            <person name="Kogure K."/>
        </authorList>
    </citation>
    <scope>NUCLEOTIDE SEQUENCE [LARGE SCALE GENOMIC DNA]</scope>
    <source>
        <strain evidence="2 3">SAORIC-28</strain>
    </source>
</reference>
<sequence length="120" mass="11869">MSRLAPLPSGLAALLAALVLVCAAGPTAAAVVGALGSGGHCERADQAAPDEPPADVASCCLDAPDRRAGTAIPTPLLAEANVVLTARTPPVATLENAPSAWDTGPPRGPRLHLALSVLLV</sequence>
<dbReference type="Proteomes" id="UP000216339">
    <property type="component" value="Unassembled WGS sequence"/>
</dbReference>
<name>A0A271J0V2_9BACT</name>
<feature type="signal peptide" evidence="1">
    <location>
        <begin position="1"/>
        <end position="29"/>
    </location>
</feature>
<evidence type="ECO:0000313" key="3">
    <source>
        <dbReference type="Proteomes" id="UP000216339"/>
    </source>
</evidence>
<feature type="chain" id="PRO_5012809088" description="Secreted protein" evidence="1">
    <location>
        <begin position="30"/>
        <end position="120"/>
    </location>
</feature>
<accession>A0A271J0V2</accession>
<evidence type="ECO:0000256" key="1">
    <source>
        <dbReference type="SAM" id="SignalP"/>
    </source>
</evidence>